<organism evidence="2 3">
    <name type="scientific">Phyllosticta paracitricarpa</name>
    <dbReference type="NCBI Taxonomy" id="2016321"/>
    <lineage>
        <taxon>Eukaryota</taxon>
        <taxon>Fungi</taxon>
        <taxon>Dikarya</taxon>
        <taxon>Ascomycota</taxon>
        <taxon>Pezizomycotina</taxon>
        <taxon>Dothideomycetes</taxon>
        <taxon>Dothideomycetes incertae sedis</taxon>
        <taxon>Botryosphaeriales</taxon>
        <taxon>Phyllostictaceae</taxon>
        <taxon>Phyllosticta</taxon>
    </lineage>
</organism>
<proteinExistence type="predicted"/>
<evidence type="ECO:0000313" key="2">
    <source>
        <dbReference type="EMBL" id="KAK7613767.1"/>
    </source>
</evidence>
<gene>
    <name evidence="2" type="ORF">JOL62DRAFT_339906</name>
</gene>
<evidence type="ECO:0000256" key="1">
    <source>
        <dbReference type="SAM" id="MobiDB-lite"/>
    </source>
</evidence>
<dbReference type="Proteomes" id="UP001367316">
    <property type="component" value="Unassembled WGS sequence"/>
</dbReference>
<protein>
    <submittedName>
        <fullName evidence="2">Uncharacterized protein</fullName>
    </submittedName>
</protein>
<reference evidence="2 3" key="1">
    <citation type="submission" date="2024-04" db="EMBL/GenBank/DDBJ databases">
        <title>Phyllosticta paracitricarpa is synonymous to the EU quarantine fungus P. citricarpa based on phylogenomic analyses.</title>
        <authorList>
            <consortium name="Lawrence Berkeley National Laboratory"/>
            <person name="Van ingen-buijs V.A."/>
            <person name="Van westerhoven A.C."/>
            <person name="Haridas S."/>
            <person name="Skiadas P."/>
            <person name="Martin F."/>
            <person name="Groenewald J.Z."/>
            <person name="Crous P.W."/>
            <person name="Seidl M.F."/>
        </authorList>
    </citation>
    <scope>NUCLEOTIDE SEQUENCE [LARGE SCALE GENOMIC DNA]</scope>
    <source>
        <strain evidence="2 3">CBS 141358</strain>
    </source>
</reference>
<sequence length="634" mass="72200">MDMPVSKPSRNHPQSGTALGFAMPPSPPAEMTNNYDAVRLNQYLPEIRSLQQAQQAKFSQQTSYLDNATHLEKQGCAASEQARGLQNGPGAFNPYEDQYRKYSAPSEQSRRIRNGPAISALQQARRIPDSQTQYFQDAGKLLDHGMQAEVESVTKSLNPFKISPPYNESADNRNHAESFGSIDYPQYSEQHLRRIVHQQTPQRGYDPIASGLKARLTQMHADEVASMPRKNSTPTQSIQVPTPQSMTTQDLQRLRRSRATQYLEGVQSMQGTQPVPGAQQIQDPQHFQVAQHAAHAHDFSHSQDFSYARDDTYARDVSYTPSTLNVQLSKHGESNQTIQKPFERRGAIDLGRNVPQSAPFTPEPSQSVVTYNSDEVNDTQYGGGHTSSRVWVSDRCRQEEQYEVAQIGVRRNFRKYDKDIMEPIKDFGSWLRHQSAMHNVKLEAERRKIAEMEQRALVREKDKEAQMAGVPFWDLRDRQPGHGAALGMPTIWCPDWKTPDRRVAAWPTLSEMKWEGDDRARTGVKRFLPLPREPTNGAVAWNHLPMIHQQPFDQVWTIPTELDILYPMHQLDEEAERDRHRLLPPDLIDAIEPGPRDVYGKGDLDPKHAVQPETYVIPQPPLPPRPHFVYPHKM</sequence>
<accession>A0ABR1NH82</accession>
<feature type="region of interest" description="Disordered" evidence="1">
    <location>
        <begin position="225"/>
        <end position="254"/>
    </location>
</feature>
<feature type="region of interest" description="Disordered" evidence="1">
    <location>
        <begin position="1"/>
        <end position="33"/>
    </location>
</feature>
<keyword evidence="3" id="KW-1185">Reference proteome</keyword>
<name>A0ABR1NH82_9PEZI</name>
<comment type="caution">
    <text evidence="2">The sequence shown here is derived from an EMBL/GenBank/DDBJ whole genome shotgun (WGS) entry which is preliminary data.</text>
</comment>
<dbReference type="EMBL" id="JBBPBF010000005">
    <property type="protein sequence ID" value="KAK7613767.1"/>
    <property type="molecule type" value="Genomic_DNA"/>
</dbReference>
<feature type="compositionally biased region" description="Polar residues" evidence="1">
    <location>
        <begin position="229"/>
        <end position="251"/>
    </location>
</feature>
<evidence type="ECO:0000313" key="3">
    <source>
        <dbReference type="Proteomes" id="UP001367316"/>
    </source>
</evidence>